<dbReference type="GO" id="GO:0008902">
    <property type="term" value="F:hydroxymethylpyrimidine kinase activity"/>
    <property type="evidence" value="ECO:0007669"/>
    <property type="project" value="UniProtKB-EC"/>
</dbReference>
<evidence type="ECO:0000313" key="17">
    <source>
        <dbReference type="EMBL" id="OEF96180.1"/>
    </source>
</evidence>
<evidence type="ECO:0000256" key="11">
    <source>
        <dbReference type="ARBA" id="ARBA00022840"/>
    </source>
</evidence>
<dbReference type="InterPro" id="IPR004399">
    <property type="entry name" value="HMP/HMP-P_kinase_dom"/>
</dbReference>
<dbReference type="RefSeq" id="WP_069643685.1">
    <property type="nucleotide sequence ID" value="NZ_MIJE01000032.1"/>
</dbReference>
<sequence length="261" mass="28214">MKHALTIAGSDSSGGAGIQADLKAFSALGVYGMSVITAVTAQNTQGVTGVQEITPDMVAAQIDAIYTDINVDGVKIGMVSSAEIIKVIAERLHTYEADKVVIDTVMVSKSGCHLLKKEAKDSLKKHLLPRAYVVTPNIYEAEVLVDSKISNIEEMKLAAKEIHQLGAKFVIVKGGHLDDETCADVLFDGDEYHLFNSKRINTQHTHGTGCTFSAALAAFLAQGYDVYESTSKAKEYITEAIRHSFAVGKGVGPTHHFYKYY</sequence>
<keyword evidence="10 17" id="KW-0418">Kinase</keyword>
<name>A0A1E5G068_9FIRM</name>
<dbReference type="PANTHER" id="PTHR20858:SF17">
    <property type="entry name" value="HYDROXYMETHYLPYRIMIDINE_PHOSPHOMETHYLPYRIMIDINE KINASE THI20-RELATED"/>
    <property type="match status" value="1"/>
</dbReference>
<dbReference type="Pfam" id="PF08543">
    <property type="entry name" value="Phos_pyr_kin"/>
    <property type="match status" value="1"/>
</dbReference>
<dbReference type="Proteomes" id="UP000094296">
    <property type="component" value="Unassembled WGS sequence"/>
</dbReference>
<evidence type="ECO:0000256" key="4">
    <source>
        <dbReference type="ARBA" id="ARBA00009879"/>
    </source>
</evidence>
<evidence type="ECO:0000256" key="8">
    <source>
        <dbReference type="ARBA" id="ARBA00022679"/>
    </source>
</evidence>
<dbReference type="InterPro" id="IPR013749">
    <property type="entry name" value="PM/HMP-P_kinase-1"/>
</dbReference>
<dbReference type="CDD" id="cd01169">
    <property type="entry name" value="HMPP_kinase"/>
    <property type="match status" value="1"/>
</dbReference>
<dbReference type="GO" id="GO:0005829">
    <property type="term" value="C:cytosol"/>
    <property type="evidence" value="ECO:0007669"/>
    <property type="project" value="TreeGrafter"/>
</dbReference>
<evidence type="ECO:0000256" key="5">
    <source>
        <dbReference type="ARBA" id="ARBA00012135"/>
    </source>
</evidence>
<dbReference type="Gene3D" id="3.40.1190.20">
    <property type="match status" value="1"/>
</dbReference>
<gene>
    <name evidence="17" type="ORF">BHF68_08405</name>
</gene>
<accession>A0A1E5G068</accession>
<evidence type="ECO:0000256" key="7">
    <source>
        <dbReference type="ARBA" id="ARBA00019161"/>
    </source>
</evidence>
<comment type="pathway">
    <text evidence="3">Cofactor biosynthesis; thiamine diphosphate biosynthesis; 4-amino-2-methyl-5-diphosphomethylpyrimidine from 5-amino-1-(5-phospho-D-ribosyl)imidazole: step 3/3.</text>
</comment>
<dbReference type="GO" id="GO:0009228">
    <property type="term" value="P:thiamine biosynthetic process"/>
    <property type="evidence" value="ECO:0007669"/>
    <property type="project" value="UniProtKB-KW"/>
</dbReference>
<evidence type="ECO:0000256" key="1">
    <source>
        <dbReference type="ARBA" id="ARBA00000151"/>
    </source>
</evidence>
<dbReference type="OrthoDB" id="9810880at2"/>
<keyword evidence="9" id="KW-0547">Nucleotide-binding</keyword>
<evidence type="ECO:0000256" key="3">
    <source>
        <dbReference type="ARBA" id="ARBA00004769"/>
    </source>
</evidence>
<keyword evidence="12" id="KW-0784">Thiamine biosynthesis</keyword>
<dbReference type="EMBL" id="MIJE01000032">
    <property type="protein sequence ID" value="OEF96180.1"/>
    <property type="molecule type" value="Genomic_DNA"/>
</dbReference>
<evidence type="ECO:0000313" key="18">
    <source>
        <dbReference type="Proteomes" id="UP000094296"/>
    </source>
</evidence>
<comment type="caution">
    <text evidence="17">The sequence shown here is derived from an EMBL/GenBank/DDBJ whole genome shotgun (WGS) entry which is preliminary data.</text>
</comment>
<dbReference type="FunFam" id="3.40.1190.20:FF:000003">
    <property type="entry name" value="Phosphomethylpyrimidine kinase ThiD"/>
    <property type="match status" value="1"/>
</dbReference>
<evidence type="ECO:0000259" key="16">
    <source>
        <dbReference type="Pfam" id="PF08543"/>
    </source>
</evidence>
<evidence type="ECO:0000256" key="12">
    <source>
        <dbReference type="ARBA" id="ARBA00022977"/>
    </source>
</evidence>
<comment type="catalytic activity">
    <reaction evidence="2">
        <text>4-amino-2-methyl-5-(phosphooxymethyl)pyrimidine + ATP = 4-amino-2-methyl-5-(diphosphooxymethyl)pyrimidine + ADP</text>
        <dbReference type="Rhea" id="RHEA:19893"/>
        <dbReference type="ChEBI" id="CHEBI:30616"/>
        <dbReference type="ChEBI" id="CHEBI:57841"/>
        <dbReference type="ChEBI" id="CHEBI:58354"/>
        <dbReference type="ChEBI" id="CHEBI:456216"/>
        <dbReference type="EC" id="2.7.4.7"/>
    </reaction>
</comment>
<reference evidence="17 18" key="1">
    <citation type="submission" date="2016-09" db="EMBL/GenBank/DDBJ databases">
        <title>Draft genome sequence for the type strain of Desulfuribacillus alkaliarsenatis AHT28, an obligately anaerobic, sulfidogenic bacterium isolated from Russian soda lake sediments.</title>
        <authorList>
            <person name="Abin C.A."/>
            <person name="Hollibaugh J.T."/>
        </authorList>
    </citation>
    <scope>NUCLEOTIDE SEQUENCE [LARGE SCALE GENOMIC DNA]</scope>
    <source>
        <strain evidence="17 18">AHT28</strain>
    </source>
</reference>
<evidence type="ECO:0000256" key="2">
    <source>
        <dbReference type="ARBA" id="ARBA00000565"/>
    </source>
</evidence>
<evidence type="ECO:0000256" key="9">
    <source>
        <dbReference type="ARBA" id="ARBA00022741"/>
    </source>
</evidence>
<dbReference type="EC" id="2.7.1.49" evidence="5"/>
<evidence type="ECO:0000256" key="15">
    <source>
        <dbReference type="ARBA" id="ARBA00043176"/>
    </source>
</evidence>
<protein>
    <recommendedName>
        <fullName evidence="7">Hydroxymethylpyrimidine/phosphomethylpyrimidine kinase</fullName>
        <ecNumber evidence="5">2.7.1.49</ecNumber>
        <ecNumber evidence="6">2.7.4.7</ecNumber>
    </recommendedName>
    <alternativeName>
        <fullName evidence="14">Hydroxymethylpyrimidine kinase</fullName>
    </alternativeName>
    <alternativeName>
        <fullName evidence="15">Hydroxymethylpyrimidine phosphate kinase</fullName>
    </alternativeName>
</protein>
<evidence type="ECO:0000256" key="14">
    <source>
        <dbReference type="ARBA" id="ARBA00042102"/>
    </source>
</evidence>
<comment type="catalytic activity">
    <reaction evidence="1">
        <text>4-amino-5-hydroxymethyl-2-methylpyrimidine + ATP = 4-amino-2-methyl-5-(phosphooxymethyl)pyrimidine + ADP + H(+)</text>
        <dbReference type="Rhea" id="RHEA:23096"/>
        <dbReference type="ChEBI" id="CHEBI:15378"/>
        <dbReference type="ChEBI" id="CHEBI:16892"/>
        <dbReference type="ChEBI" id="CHEBI:30616"/>
        <dbReference type="ChEBI" id="CHEBI:58354"/>
        <dbReference type="ChEBI" id="CHEBI:456216"/>
        <dbReference type="EC" id="2.7.1.49"/>
    </reaction>
</comment>
<comment type="pathway">
    <text evidence="13">Cofactor biosynthesis; thiamine diphosphate biosynthesis; 4-amino-2-methyl-5-diphosphomethylpyrimidine from 5-amino-1-(5-phospho-D-ribosyl)imidazole: step 2/3.</text>
</comment>
<dbReference type="GO" id="GO:0005524">
    <property type="term" value="F:ATP binding"/>
    <property type="evidence" value="ECO:0007669"/>
    <property type="project" value="UniProtKB-KW"/>
</dbReference>
<dbReference type="GO" id="GO:0008972">
    <property type="term" value="F:phosphomethylpyrimidine kinase activity"/>
    <property type="evidence" value="ECO:0007669"/>
    <property type="project" value="UniProtKB-EC"/>
</dbReference>
<organism evidence="17 18">
    <name type="scientific">Desulfuribacillus alkaliarsenatis</name>
    <dbReference type="NCBI Taxonomy" id="766136"/>
    <lineage>
        <taxon>Bacteria</taxon>
        <taxon>Bacillati</taxon>
        <taxon>Bacillota</taxon>
        <taxon>Desulfuribacillia</taxon>
        <taxon>Desulfuribacillales</taxon>
        <taxon>Desulfuribacillaceae</taxon>
        <taxon>Desulfuribacillus</taxon>
    </lineage>
</organism>
<dbReference type="AlphaFoldDB" id="A0A1E5G068"/>
<dbReference type="EC" id="2.7.4.7" evidence="6"/>
<dbReference type="STRING" id="766136.BHF68_08405"/>
<evidence type="ECO:0000256" key="13">
    <source>
        <dbReference type="ARBA" id="ARBA00037917"/>
    </source>
</evidence>
<comment type="similarity">
    <text evidence="4">Belongs to the ThiD family.</text>
</comment>
<evidence type="ECO:0000256" key="10">
    <source>
        <dbReference type="ARBA" id="ARBA00022777"/>
    </source>
</evidence>
<feature type="domain" description="Pyridoxamine kinase/Phosphomethylpyrimidine kinase" evidence="16">
    <location>
        <begin position="11"/>
        <end position="255"/>
    </location>
</feature>
<keyword evidence="18" id="KW-1185">Reference proteome</keyword>
<evidence type="ECO:0000256" key="6">
    <source>
        <dbReference type="ARBA" id="ARBA00012963"/>
    </source>
</evidence>
<keyword evidence="8" id="KW-0808">Transferase</keyword>
<keyword evidence="11" id="KW-0067">ATP-binding</keyword>
<dbReference type="NCBIfam" id="TIGR00097">
    <property type="entry name" value="HMP-P_kinase"/>
    <property type="match status" value="1"/>
</dbReference>
<dbReference type="SUPFAM" id="SSF53613">
    <property type="entry name" value="Ribokinase-like"/>
    <property type="match status" value="1"/>
</dbReference>
<dbReference type="InterPro" id="IPR029056">
    <property type="entry name" value="Ribokinase-like"/>
</dbReference>
<dbReference type="PANTHER" id="PTHR20858">
    <property type="entry name" value="PHOSPHOMETHYLPYRIMIDINE KINASE"/>
    <property type="match status" value="1"/>
</dbReference>
<proteinExistence type="inferred from homology"/>